<accession>A0A9N9KFS1</accession>
<organism evidence="1 2">
    <name type="scientific">Cetraspora pellucida</name>
    <dbReference type="NCBI Taxonomy" id="1433469"/>
    <lineage>
        <taxon>Eukaryota</taxon>
        <taxon>Fungi</taxon>
        <taxon>Fungi incertae sedis</taxon>
        <taxon>Mucoromycota</taxon>
        <taxon>Glomeromycotina</taxon>
        <taxon>Glomeromycetes</taxon>
        <taxon>Diversisporales</taxon>
        <taxon>Gigasporaceae</taxon>
        <taxon>Cetraspora</taxon>
    </lineage>
</organism>
<dbReference type="AlphaFoldDB" id="A0A9N9KFS1"/>
<evidence type="ECO:0000313" key="1">
    <source>
        <dbReference type="EMBL" id="CAG8823735.1"/>
    </source>
</evidence>
<feature type="non-terminal residue" evidence="1">
    <location>
        <position position="1"/>
    </location>
</feature>
<proteinExistence type="predicted"/>
<sequence>IESNEDEIIHNIYDLKKLIALKFRNKKVENHVEFTITVKIEDELVNEKNLSLEFNKYVEDKKFHAMIKSLLIPLQADFSYY</sequence>
<dbReference type="OrthoDB" id="2490835at2759"/>
<dbReference type="EMBL" id="CAJVQA010053364">
    <property type="protein sequence ID" value="CAG8823735.1"/>
    <property type="molecule type" value="Genomic_DNA"/>
</dbReference>
<name>A0A9N9KFS1_9GLOM</name>
<dbReference type="Proteomes" id="UP000789759">
    <property type="component" value="Unassembled WGS sequence"/>
</dbReference>
<protein>
    <submittedName>
        <fullName evidence="1">12989_t:CDS:1</fullName>
    </submittedName>
</protein>
<reference evidence="1" key="1">
    <citation type="submission" date="2021-06" db="EMBL/GenBank/DDBJ databases">
        <authorList>
            <person name="Kallberg Y."/>
            <person name="Tangrot J."/>
            <person name="Rosling A."/>
        </authorList>
    </citation>
    <scope>NUCLEOTIDE SEQUENCE</scope>
    <source>
        <strain evidence="1">FL966</strain>
    </source>
</reference>
<evidence type="ECO:0000313" key="2">
    <source>
        <dbReference type="Proteomes" id="UP000789759"/>
    </source>
</evidence>
<keyword evidence="2" id="KW-1185">Reference proteome</keyword>
<gene>
    <name evidence="1" type="ORF">CPELLU_LOCUS19934</name>
</gene>
<comment type="caution">
    <text evidence="1">The sequence shown here is derived from an EMBL/GenBank/DDBJ whole genome shotgun (WGS) entry which is preliminary data.</text>
</comment>